<evidence type="ECO:0008006" key="9">
    <source>
        <dbReference type="Google" id="ProtNLM"/>
    </source>
</evidence>
<dbReference type="InterPro" id="IPR014017">
    <property type="entry name" value="DNA_helicase_UvrD-like_C"/>
</dbReference>
<dbReference type="AlphaFoldDB" id="A0A292Q7D2"/>
<evidence type="ECO:0000259" key="5">
    <source>
        <dbReference type="Pfam" id="PF00580"/>
    </source>
</evidence>
<dbReference type="EMBL" id="LN890957">
    <property type="protein sequence ID" value="CUS14610.1"/>
    <property type="molecule type" value="Genomic_DNA"/>
</dbReference>
<name>A0A292Q7D2_9PEZI</name>
<evidence type="ECO:0000256" key="4">
    <source>
        <dbReference type="ARBA" id="ARBA00022840"/>
    </source>
</evidence>
<dbReference type="GO" id="GO:0005524">
    <property type="term" value="F:ATP binding"/>
    <property type="evidence" value="ECO:0007669"/>
    <property type="project" value="UniProtKB-KW"/>
</dbReference>
<keyword evidence="2" id="KW-0378">Hydrolase</keyword>
<dbReference type="Gene3D" id="3.40.50.300">
    <property type="entry name" value="P-loop containing nucleotide triphosphate hydrolases"/>
    <property type="match status" value="2"/>
</dbReference>
<keyword evidence="3" id="KW-0347">Helicase</keyword>
<evidence type="ECO:0000313" key="7">
    <source>
        <dbReference type="EMBL" id="CUS14610.1"/>
    </source>
</evidence>
<protein>
    <recommendedName>
        <fullName evidence="9">UvrD-like helicase ATP-binding domain-containing protein</fullName>
    </recommendedName>
</protein>
<dbReference type="Pfam" id="PF13361">
    <property type="entry name" value="UvrD_C"/>
    <property type="match status" value="1"/>
</dbReference>
<evidence type="ECO:0000259" key="6">
    <source>
        <dbReference type="Pfam" id="PF13361"/>
    </source>
</evidence>
<keyword evidence="8" id="KW-1185">Reference proteome</keyword>
<dbReference type="InterPro" id="IPR027417">
    <property type="entry name" value="P-loop_NTPase"/>
</dbReference>
<keyword evidence="4" id="KW-0067">ATP-binding</keyword>
<dbReference type="GO" id="GO:0004386">
    <property type="term" value="F:helicase activity"/>
    <property type="evidence" value="ECO:0007669"/>
    <property type="project" value="UniProtKB-KW"/>
</dbReference>
<evidence type="ECO:0000313" key="8">
    <source>
        <dbReference type="Proteomes" id="UP001412239"/>
    </source>
</evidence>
<dbReference type="InterPro" id="IPR039904">
    <property type="entry name" value="TRANK1"/>
</dbReference>
<feature type="domain" description="UvrD-like helicase C-terminal" evidence="6">
    <location>
        <begin position="271"/>
        <end position="340"/>
    </location>
</feature>
<dbReference type="InterPro" id="IPR014016">
    <property type="entry name" value="UvrD-like_ATP-bd"/>
</dbReference>
<dbReference type="PANTHER" id="PTHR21529:SF4">
    <property type="entry name" value="TPR AND ANKYRIN REPEAT-CONTAINING PROTEIN 1"/>
    <property type="match status" value="1"/>
</dbReference>
<organism evidence="7 8">
    <name type="scientific">Tuber aestivum</name>
    <name type="common">summer truffle</name>
    <dbReference type="NCBI Taxonomy" id="59557"/>
    <lineage>
        <taxon>Eukaryota</taxon>
        <taxon>Fungi</taxon>
        <taxon>Dikarya</taxon>
        <taxon>Ascomycota</taxon>
        <taxon>Pezizomycotina</taxon>
        <taxon>Pezizomycetes</taxon>
        <taxon>Pezizales</taxon>
        <taxon>Tuberaceae</taxon>
        <taxon>Tuber</taxon>
    </lineage>
</organism>
<dbReference type="Pfam" id="PF00580">
    <property type="entry name" value="UvrD-helicase"/>
    <property type="match status" value="1"/>
</dbReference>
<evidence type="ECO:0000256" key="3">
    <source>
        <dbReference type="ARBA" id="ARBA00022806"/>
    </source>
</evidence>
<accession>A0A292Q7D2</accession>
<evidence type="ECO:0000256" key="2">
    <source>
        <dbReference type="ARBA" id="ARBA00022801"/>
    </source>
</evidence>
<feature type="non-terminal residue" evidence="7">
    <location>
        <position position="738"/>
    </location>
</feature>
<gene>
    <name evidence="7" type="ORF">GSTUAT00001341001</name>
</gene>
<sequence length="738" mass="83990">MGVIKGSASPATNFKPLSREEYLGGFLRTTPSIIPERGMDAVYNLYEWYERAKKERGEIDQVDRVLKVMKTLEAFKSSGAYEDIVFEQKIRSMLDEIYVDEVQDQRTSDIRMLLTLVEHPWGVHFAGDTAQCISKDALFRFPNAKSLFYERFVGSAWKKGEIKPTLHQLSHNFRSHEKILKVASLVRDLMYSGFPGLVDKFELEIGVARGPRPVLYVGGNITDILRSEEEVEDPPESGAQDGRSTEYGEVRVILVRDEETRDKLRTELGRSSLVLTILQSKGMEFEDVLLYDFLSTSAYSHKLGILEDIHKFEYQDNGLFSELKHLYVGVTRARNRLWILESNRRVLQPMERLFNPTGGQSLLKISTELDTGVSQMRERLSRGTTISSFRWREMGCQMIEENQYSEALRCFERAEDPDGITLANAYITEEKGLTARDHGLSEEANLHFLEASELFLKADSIAKAVQCRKAGGDPKGAIRILADNGGYEDAAWLGAEVGLFSEISEIYTKLDKHEKALAGYARGKQSKWMFNYLKRFKSAIEPCCWKQYMYLYYLKEFGGSDTFLDEFGKRALILTGSLEEQEIAFSRLHLMSKLFHLLSTNRRYVEAYEVGTSTGPLEISIQLLSDQILLKNPNWGQGEQLDMTCEFLQAEHIEANPGPRTGADGKIHKVLRAASKKGNRQINSFIGRWEAINLALDSFDWYKTSIETGVLSDVQIAGYVDILVTRSAYPNNEFRLPF</sequence>
<proteinExistence type="predicted"/>
<keyword evidence="1" id="KW-0547">Nucleotide-binding</keyword>
<feature type="domain" description="UvrD-like helicase ATP-binding" evidence="5">
    <location>
        <begin position="39"/>
        <end position="133"/>
    </location>
</feature>
<dbReference type="SUPFAM" id="SSF52540">
    <property type="entry name" value="P-loop containing nucleoside triphosphate hydrolases"/>
    <property type="match status" value="1"/>
</dbReference>
<dbReference type="PANTHER" id="PTHR21529">
    <property type="entry name" value="MAMMARY TURMOR VIRUS RECEPTOR HOMOLOG 1, 2 MTVR1, 2"/>
    <property type="match status" value="1"/>
</dbReference>
<dbReference type="GO" id="GO:0016787">
    <property type="term" value="F:hydrolase activity"/>
    <property type="evidence" value="ECO:0007669"/>
    <property type="project" value="UniProtKB-KW"/>
</dbReference>
<dbReference type="InterPro" id="IPR011990">
    <property type="entry name" value="TPR-like_helical_dom_sf"/>
</dbReference>
<evidence type="ECO:0000256" key="1">
    <source>
        <dbReference type="ARBA" id="ARBA00022741"/>
    </source>
</evidence>
<reference evidence="7" key="1">
    <citation type="submission" date="2015-10" db="EMBL/GenBank/DDBJ databases">
        <authorList>
            <person name="Regsiter A."/>
            <person name="william w."/>
        </authorList>
    </citation>
    <scope>NUCLEOTIDE SEQUENCE</scope>
    <source>
        <strain evidence="7">Montdore</strain>
    </source>
</reference>
<dbReference type="SUPFAM" id="SSF48452">
    <property type="entry name" value="TPR-like"/>
    <property type="match status" value="1"/>
</dbReference>
<dbReference type="Proteomes" id="UP001412239">
    <property type="component" value="Unassembled WGS sequence"/>
</dbReference>